<dbReference type="PANTHER" id="PTHR43479:SF7">
    <property type="entry name" value="TETR-FAMILY TRANSCRIPTIONAL REGULATOR"/>
    <property type="match status" value="1"/>
</dbReference>
<dbReference type="RefSeq" id="WP_057799672.1">
    <property type="nucleotide sequence ID" value="NZ_BJZZ01000020.1"/>
</dbReference>
<dbReference type="InterPro" id="IPR009057">
    <property type="entry name" value="Homeodomain-like_sf"/>
</dbReference>
<dbReference type="PATRIC" id="fig|480391.4.peg.583"/>
<organism evidence="4 5">
    <name type="scientific">Pediococcus argentinicus</name>
    <dbReference type="NCBI Taxonomy" id="480391"/>
    <lineage>
        <taxon>Bacteria</taxon>
        <taxon>Bacillati</taxon>
        <taxon>Bacillota</taxon>
        <taxon>Bacilli</taxon>
        <taxon>Lactobacillales</taxon>
        <taxon>Lactobacillaceae</taxon>
        <taxon>Pediococcus</taxon>
    </lineage>
</organism>
<keyword evidence="5" id="KW-1185">Reference proteome</keyword>
<dbReference type="AlphaFoldDB" id="A0A0R2NGG4"/>
<dbReference type="GO" id="GO:0003677">
    <property type="term" value="F:DNA binding"/>
    <property type="evidence" value="ECO:0007669"/>
    <property type="project" value="UniProtKB-UniRule"/>
</dbReference>
<evidence type="ECO:0000256" key="2">
    <source>
        <dbReference type="PROSITE-ProRule" id="PRU00335"/>
    </source>
</evidence>
<keyword evidence="1 2" id="KW-0238">DNA-binding</keyword>
<comment type="caution">
    <text evidence="4">The sequence shown here is derived from an EMBL/GenBank/DDBJ whole genome shotgun (WGS) entry which is preliminary data.</text>
</comment>
<protein>
    <recommendedName>
        <fullName evidence="3">HTH tetR-type domain-containing protein</fullName>
    </recommendedName>
</protein>
<evidence type="ECO:0000259" key="3">
    <source>
        <dbReference type="PROSITE" id="PS50977"/>
    </source>
</evidence>
<evidence type="ECO:0000313" key="5">
    <source>
        <dbReference type="Proteomes" id="UP000051249"/>
    </source>
</evidence>
<dbReference type="PANTHER" id="PTHR43479">
    <property type="entry name" value="ACREF/ENVCD OPERON REPRESSOR-RELATED"/>
    <property type="match status" value="1"/>
</dbReference>
<dbReference type="Proteomes" id="UP000051249">
    <property type="component" value="Unassembled WGS sequence"/>
</dbReference>
<evidence type="ECO:0000256" key="1">
    <source>
        <dbReference type="ARBA" id="ARBA00023125"/>
    </source>
</evidence>
<gene>
    <name evidence="4" type="ORF">IV88_GL000575</name>
</gene>
<proteinExistence type="predicted"/>
<accession>A0A0R2NGG4</accession>
<dbReference type="EMBL" id="JQCQ01000019">
    <property type="protein sequence ID" value="KRO24911.1"/>
    <property type="molecule type" value="Genomic_DNA"/>
</dbReference>
<dbReference type="PROSITE" id="PS50977">
    <property type="entry name" value="HTH_TETR_2"/>
    <property type="match status" value="1"/>
</dbReference>
<evidence type="ECO:0000313" key="4">
    <source>
        <dbReference type="EMBL" id="KRO24911.1"/>
    </source>
</evidence>
<sequence length="169" mass="19514">MADRQAERMTRTIQQSFLNLLKKYTFKSITTSKIADEALIHRTTFYAYYEDKYALLDTLLSDQFQRKNINNDDLNTHPFTTLAQLCTDELSEVVKCQQDDASFQHAMLKMLLGEISNTYSSSDSLVNYISISRIKAVVHWVRETKQPYNIYSAGSVLDNFMSQAIKDLD</sequence>
<reference evidence="4 5" key="1">
    <citation type="journal article" date="2015" name="Genome Announc.">
        <title>Expanding the biotechnology potential of lactobacilli through comparative genomics of 213 strains and associated genera.</title>
        <authorList>
            <person name="Sun Z."/>
            <person name="Harris H.M."/>
            <person name="McCann A."/>
            <person name="Guo C."/>
            <person name="Argimon S."/>
            <person name="Zhang W."/>
            <person name="Yang X."/>
            <person name="Jeffery I.B."/>
            <person name="Cooney J.C."/>
            <person name="Kagawa T.F."/>
            <person name="Liu W."/>
            <person name="Song Y."/>
            <person name="Salvetti E."/>
            <person name="Wrobel A."/>
            <person name="Rasinkangas P."/>
            <person name="Parkhill J."/>
            <person name="Rea M.C."/>
            <person name="O'Sullivan O."/>
            <person name="Ritari J."/>
            <person name="Douillard F.P."/>
            <person name="Paul Ross R."/>
            <person name="Yang R."/>
            <person name="Briner A.E."/>
            <person name="Felis G.E."/>
            <person name="de Vos W.M."/>
            <person name="Barrangou R."/>
            <person name="Klaenhammer T.R."/>
            <person name="Caufield P.W."/>
            <person name="Cui Y."/>
            <person name="Zhang H."/>
            <person name="O'Toole P.W."/>
        </authorList>
    </citation>
    <scope>NUCLEOTIDE SEQUENCE [LARGE SCALE GENOMIC DNA]</scope>
    <source>
        <strain evidence="4 5">DSM 23026</strain>
    </source>
</reference>
<dbReference type="Gene3D" id="1.10.357.10">
    <property type="entry name" value="Tetracycline Repressor, domain 2"/>
    <property type="match status" value="1"/>
</dbReference>
<dbReference type="SUPFAM" id="SSF46689">
    <property type="entry name" value="Homeodomain-like"/>
    <property type="match status" value="1"/>
</dbReference>
<dbReference type="InterPro" id="IPR001647">
    <property type="entry name" value="HTH_TetR"/>
</dbReference>
<dbReference type="OrthoDB" id="9810250at2"/>
<dbReference type="InterPro" id="IPR050624">
    <property type="entry name" value="HTH-type_Tx_Regulator"/>
</dbReference>
<feature type="DNA-binding region" description="H-T-H motif" evidence="2">
    <location>
        <begin position="30"/>
        <end position="49"/>
    </location>
</feature>
<name>A0A0R2NGG4_9LACO</name>
<feature type="domain" description="HTH tetR-type" evidence="3">
    <location>
        <begin position="7"/>
        <end position="67"/>
    </location>
</feature>